<feature type="region of interest" description="Disordered" evidence="1">
    <location>
        <begin position="240"/>
        <end position="264"/>
    </location>
</feature>
<organism evidence="2 3">
    <name type="scientific">Actinokineospora spheciospongiae</name>
    <dbReference type="NCBI Taxonomy" id="909613"/>
    <lineage>
        <taxon>Bacteria</taxon>
        <taxon>Bacillati</taxon>
        <taxon>Actinomycetota</taxon>
        <taxon>Actinomycetes</taxon>
        <taxon>Pseudonocardiales</taxon>
        <taxon>Pseudonocardiaceae</taxon>
        <taxon>Actinokineospora</taxon>
    </lineage>
</organism>
<gene>
    <name evidence="2" type="ORF">UO65_0171</name>
</gene>
<dbReference type="Proteomes" id="UP000019277">
    <property type="component" value="Unassembled WGS sequence"/>
</dbReference>
<sequence>MTTPLRADVQEPPTPTVADVTRIAAHPDPIIRNLMITHCYHALSRALTDFTGGSANWCTFAVWASKQVGQTIRQEDPRRLAERLLTASPQSSAIAALLAEALRRALPHQVAERLVHHPIATLTRLEAASEAGARGNLKVFAEIAHEFARFLTEFAHTQTPDDQRIAAFCATLRPGPPPNGQHYLQQAFTHYYRARFTEDPKARTELLLLANIEVGLHEQTRLQPEITAALTTPIRTPQFLTHELPPHTSSPLPHTPSPRPRTPSPLPHIALPLITLLRATVETLLEPARTLTRKTITKLLLTLTLPNNTHLDLSDDLTATYPAPLTHLTNPDLLALLHQVDPTPDSPLDTAAEDWSDLPDRMHYIADMFRCYATHEILLNPPFTPEQVEALTAGHLPTGRL</sequence>
<accession>W7JEZ6</accession>
<dbReference type="OrthoDB" id="257464at2"/>
<dbReference type="STRING" id="909613.UO65_0171"/>
<dbReference type="RefSeq" id="WP_035277712.1">
    <property type="nucleotide sequence ID" value="NZ_AYXG01000004.1"/>
</dbReference>
<evidence type="ECO:0000313" key="3">
    <source>
        <dbReference type="Proteomes" id="UP000019277"/>
    </source>
</evidence>
<evidence type="ECO:0000313" key="2">
    <source>
        <dbReference type="EMBL" id="EWC64564.1"/>
    </source>
</evidence>
<dbReference type="EMBL" id="AYXG01000004">
    <property type="protein sequence ID" value="EWC64564.1"/>
    <property type="molecule type" value="Genomic_DNA"/>
</dbReference>
<evidence type="ECO:0000256" key="1">
    <source>
        <dbReference type="SAM" id="MobiDB-lite"/>
    </source>
</evidence>
<comment type="caution">
    <text evidence="2">The sequence shown here is derived from an EMBL/GenBank/DDBJ whole genome shotgun (WGS) entry which is preliminary data.</text>
</comment>
<proteinExistence type="predicted"/>
<dbReference type="AlphaFoldDB" id="W7JEZ6"/>
<name>W7JEZ6_9PSEU</name>
<feature type="compositionally biased region" description="Pro residues" evidence="1">
    <location>
        <begin position="253"/>
        <end position="264"/>
    </location>
</feature>
<protein>
    <submittedName>
        <fullName evidence="2">Uncharacterized protein</fullName>
    </submittedName>
</protein>
<reference evidence="2 3" key="1">
    <citation type="journal article" date="2014" name="Genome Announc.">
        <title>Draft Genome Sequence of the Antitrypanosomally Active Sponge-Associated Bacterium Actinokineospora sp. Strain EG49.</title>
        <authorList>
            <person name="Harjes J."/>
            <person name="Ryu T."/>
            <person name="Abdelmohsen U.R."/>
            <person name="Moitinho-Silva L."/>
            <person name="Horn H."/>
            <person name="Ravasi T."/>
            <person name="Hentschel U."/>
        </authorList>
    </citation>
    <scope>NUCLEOTIDE SEQUENCE [LARGE SCALE GENOMIC DNA]</scope>
    <source>
        <strain evidence="2 3">EG49</strain>
    </source>
</reference>
<dbReference type="eggNOG" id="ENOG502ZCEQ">
    <property type="taxonomic scope" value="Bacteria"/>
</dbReference>
<keyword evidence="3" id="KW-1185">Reference proteome</keyword>